<dbReference type="SMART" id="SM00327">
    <property type="entry name" value="VWA"/>
    <property type="match status" value="1"/>
</dbReference>
<keyword evidence="4" id="KW-1185">Reference proteome</keyword>
<name>A0A433XKW6_9HYPH</name>
<dbReference type="Pfam" id="PF00092">
    <property type="entry name" value="VWA"/>
    <property type="match status" value="1"/>
</dbReference>
<dbReference type="PANTHER" id="PTHR10579:SF43">
    <property type="entry name" value="ZINC FINGER (C3HC4-TYPE RING FINGER) FAMILY PROTEIN"/>
    <property type="match status" value="1"/>
</dbReference>
<dbReference type="PROSITE" id="PS50234">
    <property type="entry name" value="VWFA"/>
    <property type="match status" value="1"/>
</dbReference>
<dbReference type="Proteomes" id="UP000281547">
    <property type="component" value="Unassembled WGS sequence"/>
</dbReference>
<dbReference type="Gene3D" id="3.40.50.410">
    <property type="entry name" value="von Willebrand factor, type A domain"/>
    <property type="match status" value="1"/>
</dbReference>
<proteinExistence type="predicted"/>
<evidence type="ECO:0000259" key="2">
    <source>
        <dbReference type="PROSITE" id="PS50234"/>
    </source>
</evidence>
<feature type="domain" description="VWFA" evidence="2">
    <location>
        <begin position="300"/>
        <end position="474"/>
    </location>
</feature>
<sequence>MTDQGAEDRLRTLRSATPAAPGDAARRQALAAAVSAFDANEDARANRFAGQGSGASGRLRSMLIKARTWIMDTRIPIGAVAASLLLVPLGYQLYATTAMTGSVPDDTGRPAVMLRQVEPASAPQMEIAADSIAAVPAPLADEAAPVTTMRAERSGSSVLRPQEPAAPSMLALPEGAEMKARHFAPGSTPLAGDRLTPFEENRVKVAAEDPVSTFSVDVDTASYAVMRRMIGLGQLPAPGSVRIEEWLNYFSYDYRLPEDAAAPLSPDLIVFPAPWDTRKQLLRIGIRGYEPQDVLDRPSNLVFLVDTSGSMDAPDRLDLLKRAFGLLVEQLSDNDSVSIVAYAGSAGVVLEPTAGTEKATILAAFDRLEAGGATAGADGIALAYELAEGAMVEGGTNRVILATDGDFNVGPDTPDALERLIAEKRAGGVSLSVLGFGQGNLNDAVMQSLAQAGNGNAAYIDSYSEARKVLVEELGGTLVTIASDVKVQVEFNPALVSEYRLIGYETRALMREDFADDRVDAGEIGAGHTVTALYEIVPAGSGAEAIAPLRYGAPLSNTGPADELAHLRIRYKLPGAGESRLIEAPITTDLVVRDPEAVPADALWAAAVAAFGQVMAGTQGVQPMALEDILSLAERSQGEDRGGYRAEFLRLIRDAISISGTAPSRCAVPGERRTCS</sequence>
<dbReference type="InterPro" id="IPR002035">
    <property type="entry name" value="VWF_A"/>
</dbReference>
<feature type="region of interest" description="Disordered" evidence="1">
    <location>
        <begin position="1"/>
        <end position="24"/>
    </location>
</feature>
<dbReference type="CDD" id="cd01465">
    <property type="entry name" value="vWA_subgroup"/>
    <property type="match status" value="1"/>
</dbReference>
<dbReference type="EMBL" id="RZNJ01000001">
    <property type="protein sequence ID" value="RUT34726.1"/>
    <property type="molecule type" value="Genomic_DNA"/>
</dbReference>
<dbReference type="RefSeq" id="WP_127186845.1">
    <property type="nucleotide sequence ID" value="NZ_RZNJ01000001.1"/>
</dbReference>
<dbReference type="AlphaFoldDB" id="A0A433XKW6"/>
<feature type="compositionally biased region" description="Basic and acidic residues" evidence="1">
    <location>
        <begin position="1"/>
        <end position="11"/>
    </location>
</feature>
<dbReference type="InterPro" id="IPR051266">
    <property type="entry name" value="CLCR"/>
</dbReference>
<evidence type="ECO:0000313" key="3">
    <source>
        <dbReference type="EMBL" id="RUT34726.1"/>
    </source>
</evidence>
<dbReference type="Pfam" id="PF12034">
    <property type="entry name" value="YfbK_C"/>
    <property type="match status" value="1"/>
</dbReference>
<accession>A0A433XKW6</accession>
<evidence type="ECO:0000313" key="4">
    <source>
        <dbReference type="Proteomes" id="UP000281547"/>
    </source>
</evidence>
<gene>
    <name evidence="3" type="ORF">EMQ25_01820</name>
</gene>
<dbReference type="InterPro" id="IPR021908">
    <property type="entry name" value="YfbK_C"/>
</dbReference>
<dbReference type="PANTHER" id="PTHR10579">
    <property type="entry name" value="CALCIUM-ACTIVATED CHLORIDE CHANNEL REGULATOR"/>
    <property type="match status" value="1"/>
</dbReference>
<dbReference type="Pfam" id="PF12450">
    <property type="entry name" value="vWF_A"/>
    <property type="match status" value="1"/>
</dbReference>
<protein>
    <submittedName>
        <fullName evidence="3">VWA domain-containing protein</fullName>
    </submittedName>
</protein>
<dbReference type="OrthoDB" id="9805121at2"/>
<dbReference type="InterPro" id="IPR022156">
    <property type="entry name" value="Uncharacterised_YfbK_N"/>
</dbReference>
<dbReference type="InterPro" id="IPR036465">
    <property type="entry name" value="vWFA_dom_sf"/>
</dbReference>
<evidence type="ECO:0000256" key="1">
    <source>
        <dbReference type="SAM" id="MobiDB-lite"/>
    </source>
</evidence>
<organism evidence="3 4">
    <name type="scientific">Arsenicitalea aurantiaca</name>
    <dbReference type="NCBI Taxonomy" id="1783274"/>
    <lineage>
        <taxon>Bacteria</taxon>
        <taxon>Pseudomonadati</taxon>
        <taxon>Pseudomonadota</taxon>
        <taxon>Alphaproteobacteria</taxon>
        <taxon>Hyphomicrobiales</taxon>
        <taxon>Devosiaceae</taxon>
        <taxon>Arsenicitalea</taxon>
    </lineage>
</organism>
<comment type="caution">
    <text evidence="3">The sequence shown here is derived from an EMBL/GenBank/DDBJ whole genome shotgun (WGS) entry which is preliminary data.</text>
</comment>
<reference evidence="3 4" key="1">
    <citation type="journal article" date="2016" name="Int. J. Syst. Evol. Microbiol.">
        <title>Arsenicitalea aurantiaca gen. nov., sp. nov., a new member of the family Hyphomicrobiaceae, isolated from high-arsenic sediment.</title>
        <authorList>
            <person name="Mu Y."/>
            <person name="Zhou L."/>
            <person name="Zeng X.C."/>
            <person name="Liu L."/>
            <person name="Pan Y."/>
            <person name="Chen X."/>
            <person name="Wang J."/>
            <person name="Li S."/>
            <person name="Li W.J."/>
            <person name="Wang Y."/>
        </authorList>
    </citation>
    <scope>NUCLEOTIDE SEQUENCE [LARGE SCALE GENOMIC DNA]</scope>
    <source>
        <strain evidence="3 4">42-50</strain>
    </source>
</reference>
<dbReference type="SUPFAM" id="SSF53300">
    <property type="entry name" value="vWA-like"/>
    <property type="match status" value="1"/>
</dbReference>